<evidence type="ECO:0000259" key="4">
    <source>
        <dbReference type="PROSITE" id="PS50887"/>
    </source>
</evidence>
<dbReference type="Pfam" id="PF00563">
    <property type="entry name" value="EAL"/>
    <property type="match status" value="1"/>
</dbReference>
<dbReference type="SUPFAM" id="SSF55073">
    <property type="entry name" value="Nucleotide cyclase"/>
    <property type="match status" value="1"/>
</dbReference>
<protein>
    <submittedName>
        <fullName evidence="5">Diguanylate cyclase/phosphodiesterase (GGDEF &amp; EAL domains) with PAS/PAC sensor(S)</fullName>
    </submittedName>
</protein>
<evidence type="ECO:0000259" key="2">
    <source>
        <dbReference type="PROSITE" id="PS50112"/>
    </source>
</evidence>
<name>A0A6S6SNM9_9GAMM</name>
<evidence type="ECO:0000256" key="1">
    <source>
        <dbReference type="SAM" id="Phobius"/>
    </source>
</evidence>
<dbReference type="InterPro" id="IPR035919">
    <property type="entry name" value="EAL_sf"/>
</dbReference>
<dbReference type="InterPro" id="IPR050706">
    <property type="entry name" value="Cyclic-di-GMP_PDE-like"/>
</dbReference>
<dbReference type="GO" id="GO:0071111">
    <property type="term" value="F:cyclic-guanylate-specific phosphodiesterase activity"/>
    <property type="evidence" value="ECO:0007669"/>
    <property type="project" value="InterPro"/>
</dbReference>
<keyword evidence="1" id="KW-0812">Transmembrane</keyword>
<dbReference type="PROSITE" id="PS50883">
    <property type="entry name" value="EAL"/>
    <property type="match status" value="1"/>
</dbReference>
<dbReference type="NCBIfam" id="TIGR00254">
    <property type="entry name" value="GGDEF"/>
    <property type="match status" value="1"/>
</dbReference>
<dbReference type="CDD" id="cd01948">
    <property type="entry name" value="EAL"/>
    <property type="match status" value="1"/>
</dbReference>
<dbReference type="PROSITE" id="PS50112">
    <property type="entry name" value="PAS"/>
    <property type="match status" value="1"/>
</dbReference>
<keyword evidence="1" id="KW-1133">Transmembrane helix</keyword>
<dbReference type="SMART" id="SM00052">
    <property type="entry name" value="EAL"/>
    <property type="match status" value="1"/>
</dbReference>
<feature type="domain" description="EAL" evidence="3">
    <location>
        <begin position="338"/>
        <end position="593"/>
    </location>
</feature>
<dbReference type="NCBIfam" id="TIGR00229">
    <property type="entry name" value="sensory_box"/>
    <property type="match status" value="1"/>
</dbReference>
<feature type="domain" description="PAS" evidence="2">
    <location>
        <begin position="41"/>
        <end position="113"/>
    </location>
</feature>
<feature type="transmembrane region" description="Helical" evidence="1">
    <location>
        <begin position="6"/>
        <end position="25"/>
    </location>
</feature>
<dbReference type="Gene3D" id="3.30.70.270">
    <property type="match status" value="1"/>
</dbReference>
<dbReference type="PANTHER" id="PTHR33121:SF23">
    <property type="entry name" value="CYCLIC DI-GMP PHOSPHODIESTERASE PDEB"/>
    <property type="match status" value="1"/>
</dbReference>
<organism evidence="5">
    <name type="scientific">uncultured Thiotrichaceae bacterium</name>
    <dbReference type="NCBI Taxonomy" id="298394"/>
    <lineage>
        <taxon>Bacteria</taxon>
        <taxon>Pseudomonadati</taxon>
        <taxon>Pseudomonadota</taxon>
        <taxon>Gammaproteobacteria</taxon>
        <taxon>Thiotrichales</taxon>
        <taxon>Thiotrichaceae</taxon>
        <taxon>environmental samples</taxon>
    </lineage>
</organism>
<dbReference type="PANTHER" id="PTHR33121">
    <property type="entry name" value="CYCLIC DI-GMP PHOSPHODIESTERASE PDEF"/>
    <property type="match status" value="1"/>
</dbReference>
<dbReference type="InterPro" id="IPR029787">
    <property type="entry name" value="Nucleotide_cyclase"/>
</dbReference>
<dbReference type="PROSITE" id="PS50887">
    <property type="entry name" value="GGDEF"/>
    <property type="match status" value="1"/>
</dbReference>
<dbReference type="SMART" id="SM00267">
    <property type="entry name" value="GGDEF"/>
    <property type="match status" value="1"/>
</dbReference>
<dbReference type="InterPro" id="IPR000160">
    <property type="entry name" value="GGDEF_dom"/>
</dbReference>
<dbReference type="SUPFAM" id="SSF55785">
    <property type="entry name" value="PYP-like sensor domain (PAS domain)"/>
    <property type="match status" value="1"/>
</dbReference>
<dbReference type="CDD" id="cd01949">
    <property type="entry name" value="GGDEF"/>
    <property type="match status" value="1"/>
</dbReference>
<dbReference type="CDD" id="cd00130">
    <property type="entry name" value="PAS"/>
    <property type="match status" value="1"/>
</dbReference>
<accession>A0A6S6SNM9</accession>
<keyword evidence="1" id="KW-0472">Membrane</keyword>
<dbReference type="AlphaFoldDB" id="A0A6S6SNM9"/>
<dbReference type="Gene3D" id="3.30.450.20">
    <property type="entry name" value="PAS domain"/>
    <property type="match status" value="1"/>
</dbReference>
<dbReference type="Pfam" id="PF00990">
    <property type="entry name" value="GGDEF"/>
    <property type="match status" value="1"/>
</dbReference>
<dbReference type="InterPro" id="IPR043128">
    <property type="entry name" value="Rev_trsase/Diguanyl_cyclase"/>
</dbReference>
<dbReference type="InterPro" id="IPR001633">
    <property type="entry name" value="EAL_dom"/>
</dbReference>
<dbReference type="InterPro" id="IPR035965">
    <property type="entry name" value="PAS-like_dom_sf"/>
</dbReference>
<dbReference type="EMBL" id="CACVAY010000052">
    <property type="protein sequence ID" value="CAA6811998.1"/>
    <property type="molecule type" value="Genomic_DNA"/>
</dbReference>
<sequence>MISTTLIIGALLLLVGGLVVWFILVQRSKSAASKEQFALCMQQSLGVVSEAVIILDRNGGIQYLNGTAEELLKSEQRSLLGKNFWGLFTLLSIKTQRPVKNIFENLDKKLADEYLLVLTHKQEISVDLSISPVKFVGDQISYALVIRDISQQKILESKLNFMESYDALTRLPNRKYVETSLKHALADAKKHNAKHVFCYISVDKVKNVTDMAGHAAGDALISQLSEMLKDSVKSKRDILARMGGDDFAILYREKEPGPTLKFIEQVRQNVEAFKFKWQETEHQVTASIGFLLVHKDSTNPAQVLSDADIASRIARENGGNRVYVFRPNDESVKARKGNLVWVNRIKHAIENNMFRLFSQPIHPLAFDQYSMPFFHYETLIRLFDDSGKPIPPDEFLPAAEEQGMMMAVDKWVVSEAIRNLKKITQKKPLPVFSINLSGQSINESSFLEFVLSEIKRAEIRPQMICFEITESVAVNDLGTAMRFIKRLKNLGCSFSLDDFGTGVSSYGYLRQLPVDYLKIDGVFVKDMVGDTISQEMVRSINQVGHAMGLEVIAEYVEDDKIIQMLNEIGVDYGQGYGISKPIPIEDAVRSHQL</sequence>
<reference evidence="5" key="1">
    <citation type="submission" date="2020-01" db="EMBL/GenBank/DDBJ databases">
        <authorList>
            <person name="Meier V. D."/>
            <person name="Meier V D."/>
        </authorList>
    </citation>
    <scope>NUCLEOTIDE SEQUENCE</scope>
    <source>
        <strain evidence="5">HLG_WM_MAG_07</strain>
    </source>
</reference>
<dbReference type="Pfam" id="PF13426">
    <property type="entry name" value="PAS_9"/>
    <property type="match status" value="1"/>
</dbReference>
<evidence type="ECO:0000313" key="5">
    <source>
        <dbReference type="EMBL" id="CAA6811998.1"/>
    </source>
</evidence>
<feature type="domain" description="GGDEF" evidence="4">
    <location>
        <begin position="193"/>
        <end position="327"/>
    </location>
</feature>
<dbReference type="Gene3D" id="3.20.20.450">
    <property type="entry name" value="EAL domain"/>
    <property type="match status" value="1"/>
</dbReference>
<proteinExistence type="predicted"/>
<dbReference type="SUPFAM" id="SSF141868">
    <property type="entry name" value="EAL domain-like"/>
    <property type="match status" value="1"/>
</dbReference>
<dbReference type="InterPro" id="IPR000014">
    <property type="entry name" value="PAS"/>
</dbReference>
<gene>
    <name evidence="5" type="ORF">HELGO_WM14388</name>
</gene>
<evidence type="ECO:0000259" key="3">
    <source>
        <dbReference type="PROSITE" id="PS50883"/>
    </source>
</evidence>